<dbReference type="Proteomes" id="UP000008021">
    <property type="component" value="Chromosome 8"/>
</dbReference>
<name>A0A0E0EM78_9ORYZ</name>
<sequence length="66" mass="7275">MLKSAEATSKAAEAKKEQTRMEKYQTYLRLLDKDTSNFSEAKLKSCAIGNLQLDSGFLCAKAKTAV</sequence>
<reference evidence="1" key="1">
    <citation type="submission" date="2015-04" db="UniProtKB">
        <authorList>
            <consortium name="EnsemblPlants"/>
        </authorList>
    </citation>
    <scope>IDENTIFICATION</scope>
</reference>
<evidence type="ECO:0000313" key="1">
    <source>
        <dbReference type="EnsemblPlants" id="OMERI08G13880.1"/>
    </source>
</evidence>
<dbReference type="HOGENOM" id="CLU_2835528_0_0_1"/>
<dbReference type="STRING" id="40149.A0A0E0EM78"/>
<proteinExistence type="predicted"/>
<organism evidence="1">
    <name type="scientific">Oryza meridionalis</name>
    <dbReference type="NCBI Taxonomy" id="40149"/>
    <lineage>
        <taxon>Eukaryota</taxon>
        <taxon>Viridiplantae</taxon>
        <taxon>Streptophyta</taxon>
        <taxon>Embryophyta</taxon>
        <taxon>Tracheophyta</taxon>
        <taxon>Spermatophyta</taxon>
        <taxon>Magnoliopsida</taxon>
        <taxon>Liliopsida</taxon>
        <taxon>Poales</taxon>
        <taxon>Poaceae</taxon>
        <taxon>BOP clade</taxon>
        <taxon>Oryzoideae</taxon>
        <taxon>Oryzeae</taxon>
        <taxon>Oryzinae</taxon>
        <taxon>Oryza</taxon>
    </lineage>
</organism>
<accession>A0A0E0EM78</accession>
<dbReference type="EnsemblPlants" id="OMERI08G13880.1">
    <property type="protein sequence ID" value="OMERI08G13880.1"/>
    <property type="gene ID" value="OMERI08G13880"/>
</dbReference>
<protein>
    <submittedName>
        <fullName evidence="1">Uncharacterized protein</fullName>
    </submittedName>
</protein>
<dbReference type="Gramene" id="OMERI08G13880.1">
    <property type="protein sequence ID" value="OMERI08G13880.1"/>
    <property type="gene ID" value="OMERI08G13880"/>
</dbReference>
<keyword evidence="2" id="KW-1185">Reference proteome</keyword>
<evidence type="ECO:0000313" key="2">
    <source>
        <dbReference type="Proteomes" id="UP000008021"/>
    </source>
</evidence>
<dbReference type="AlphaFoldDB" id="A0A0E0EM78"/>
<reference evidence="1" key="2">
    <citation type="submission" date="2018-05" db="EMBL/GenBank/DDBJ databases">
        <title>OmerRS3 (Oryza meridionalis Reference Sequence Version 3).</title>
        <authorList>
            <person name="Zhang J."/>
            <person name="Kudrna D."/>
            <person name="Lee S."/>
            <person name="Talag J."/>
            <person name="Welchert J."/>
            <person name="Wing R.A."/>
        </authorList>
    </citation>
    <scope>NUCLEOTIDE SEQUENCE [LARGE SCALE GENOMIC DNA]</scope>
    <source>
        <strain evidence="1">cv. OR44</strain>
    </source>
</reference>